<name>A0A520MT23_9GAMM</name>
<dbReference type="PANTHER" id="PTHR43292">
    <property type="entry name" value="ACYL-COA DEHYDROGENASE"/>
    <property type="match status" value="1"/>
</dbReference>
<dbReference type="EMBL" id="SHBK01000011">
    <property type="protein sequence ID" value="RZO24370.1"/>
    <property type="molecule type" value="Genomic_DNA"/>
</dbReference>
<reference evidence="10 11" key="1">
    <citation type="submission" date="2019-02" db="EMBL/GenBank/DDBJ databases">
        <title>Prokaryotic population dynamics and viral predation in marine succession experiment using metagenomics: the confinement effect.</title>
        <authorList>
            <person name="Haro-Moreno J.M."/>
            <person name="Rodriguez-Valera F."/>
            <person name="Lopez-Perez M."/>
        </authorList>
    </citation>
    <scope>NUCLEOTIDE SEQUENCE [LARGE SCALE GENOMIC DNA]</scope>
    <source>
        <strain evidence="10">MED-G165</strain>
    </source>
</reference>
<comment type="cofactor">
    <cofactor evidence="1 6">
        <name>FAD</name>
        <dbReference type="ChEBI" id="CHEBI:57692"/>
    </cofactor>
</comment>
<dbReference type="SUPFAM" id="SSF47203">
    <property type="entry name" value="Acyl-CoA dehydrogenase C-terminal domain-like"/>
    <property type="match status" value="1"/>
</dbReference>
<feature type="domain" description="Acyl-CoA oxidase/dehydrogenase middle" evidence="8">
    <location>
        <begin position="138"/>
        <end position="218"/>
    </location>
</feature>
<dbReference type="InterPro" id="IPR036250">
    <property type="entry name" value="AcylCo_DH-like_C"/>
</dbReference>
<feature type="domain" description="Acyl-CoA dehydrogenase/oxidase N-terminal" evidence="9">
    <location>
        <begin position="19"/>
        <end position="133"/>
    </location>
</feature>
<dbReference type="InterPro" id="IPR013786">
    <property type="entry name" value="AcylCoA_DH/ox_N"/>
</dbReference>
<dbReference type="GO" id="GO:0050660">
    <property type="term" value="F:flavin adenine dinucleotide binding"/>
    <property type="evidence" value="ECO:0007669"/>
    <property type="project" value="InterPro"/>
</dbReference>
<dbReference type="PANTHER" id="PTHR43292:SF3">
    <property type="entry name" value="ACYL-COA DEHYDROGENASE FADE29"/>
    <property type="match status" value="1"/>
</dbReference>
<dbReference type="InterPro" id="IPR009075">
    <property type="entry name" value="AcylCo_DH/oxidase_C"/>
</dbReference>
<dbReference type="Proteomes" id="UP000316449">
    <property type="component" value="Unassembled WGS sequence"/>
</dbReference>
<evidence type="ECO:0000256" key="6">
    <source>
        <dbReference type="RuleBase" id="RU362125"/>
    </source>
</evidence>
<dbReference type="Pfam" id="PF02771">
    <property type="entry name" value="Acyl-CoA_dh_N"/>
    <property type="match status" value="1"/>
</dbReference>
<comment type="caution">
    <text evidence="10">The sequence shown here is derived from an EMBL/GenBank/DDBJ whole genome shotgun (WGS) entry which is preliminary data.</text>
</comment>
<feature type="domain" description="Acyl-CoA dehydrogenase/oxidase C-terminal" evidence="7">
    <location>
        <begin position="242"/>
        <end position="396"/>
    </location>
</feature>
<evidence type="ECO:0000259" key="8">
    <source>
        <dbReference type="Pfam" id="PF02770"/>
    </source>
</evidence>
<sequence>MRNGDEILIFEMLIQLNQKQIKLQNELQEYFENLITPALKSELNQPEYFEGGGPEFKKAMRTMGSDGWIGLSWKKEFGGKELSSIEQYIFVETVMRTGFPFPFLTTESVGPMIAEHGSEWAKEEIATKILKGELIFGIGYSEPNSGTDLASLQTKAIKQADGYLINGQKMWTSLANFSDYIWLATRTDFEAKNHKGISMFIVPTNDPGFSMSAINTLGDVRTNATFYDNIHVPETHLVGDLNQGWSLITSQLNLERLALVNHGPVEELYKDVLKTAQSTKINNDQCLSDLSWVKHNFAKVHSGIEALKLICWKQTWIMESGQLNMAEASVAKVYGSEFFIEAYRLLMEIMGELSILKNDSDLTILNARLERMYRTASILTFGGGTNEVQRDIIAMAGLLMPRTR</sequence>
<evidence type="ECO:0000259" key="7">
    <source>
        <dbReference type="Pfam" id="PF00441"/>
    </source>
</evidence>
<keyword evidence="3 6" id="KW-0285">Flavoprotein</keyword>
<dbReference type="InterPro" id="IPR052161">
    <property type="entry name" value="Mycobact_Acyl-CoA_DH"/>
</dbReference>
<evidence type="ECO:0000256" key="2">
    <source>
        <dbReference type="ARBA" id="ARBA00009347"/>
    </source>
</evidence>
<dbReference type="InterPro" id="IPR046373">
    <property type="entry name" value="Acyl-CoA_Oxase/DH_mid-dom_sf"/>
</dbReference>
<comment type="similarity">
    <text evidence="2 6">Belongs to the acyl-CoA dehydrogenase family.</text>
</comment>
<keyword evidence="4 6" id="KW-0274">FAD</keyword>
<evidence type="ECO:0000256" key="4">
    <source>
        <dbReference type="ARBA" id="ARBA00022827"/>
    </source>
</evidence>
<gene>
    <name evidence="10" type="ORF">EVA98_01420</name>
</gene>
<proteinExistence type="inferred from homology"/>
<protein>
    <submittedName>
        <fullName evidence="10">Acyl-CoA dehydrogenase</fullName>
    </submittedName>
</protein>
<dbReference type="InterPro" id="IPR009100">
    <property type="entry name" value="AcylCoA_DH/oxidase_NM_dom_sf"/>
</dbReference>
<dbReference type="GO" id="GO:0005886">
    <property type="term" value="C:plasma membrane"/>
    <property type="evidence" value="ECO:0007669"/>
    <property type="project" value="TreeGrafter"/>
</dbReference>
<evidence type="ECO:0000256" key="1">
    <source>
        <dbReference type="ARBA" id="ARBA00001974"/>
    </source>
</evidence>
<dbReference type="Gene3D" id="2.40.110.10">
    <property type="entry name" value="Butyryl-CoA Dehydrogenase, subunit A, domain 2"/>
    <property type="match status" value="1"/>
</dbReference>
<evidence type="ECO:0000313" key="11">
    <source>
        <dbReference type="Proteomes" id="UP000316449"/>
    </source>
</evidence>
<organism evidence="10 11">
    <name type="scientific">SAR86 cluster bacterium</name>
    <dbReference type="NCBI Taxonomy" id="2030880"/>
    <lineage>
        <taxon>Bacteria</taxon>
        <taxon>Pseudomonadati</taxon>
        <taxon>Pseudomonadota</taxon>
        <taxon>Gammaproteobacteria</taxon>
        <taxon>SAR86 cluster</taxon>
    </lineage>
</organism>
<dbReference type="InterPro" id="IPR037069">
    <property type="entry name" value="AcylCoA_DH/ox_N_sf"/>
</dbReference>
<dbReference type="Gene3D" id="1.10.540.10">
    <property type="entry name" value="Acyl-CoA dehydrogenase/oxidase, N-terminal domain"/>
    <property type="match status" value="1"/>
</dbReference>
<dbReference type="SUPFAM" id="SSF56645">
    <property type="entry name" value="Acyl-CoA dehydrogenase NM domain-like"/>
    <property type="match status" value="1"/>
</dbReference>
<evidence type="ECO:0000256" key="3">
    <source>
        <dbReference type="ARBA" id="ARBA00022630"/>
    </source>
</evidence>
<dbReference type="GO" id="GO:0016627">
    <property type="term" value="F:oxidoreductase activity, acting on the CH-CH group of donors"/>
    <property type="evidence" value="ECO:0007669"/>
    <property type="project" value="InterPro"/>
</dbReference>
<dbReference type="Gene3D" id="1.20.140.10">
    <property type="entry name" value="Butyryl-CoA Dehydrogenase, subunit A, domain 3"/>
    <property type="match status" value="1"/>
</dbReference>
<evidence type="ECO:0000256" key="5">
    <source>
        <dbReference type="ARBA" id="ARBA00023002"/>
    </source>
</evidence>
<dbReference type="Pfam" id="PF02770">
    <property type="entry name" value="Acyl-CoA_dh_M"/>
    <property type="match status" value="1"/>
</dbReference>
<dbReference type="InterPro" id="IPR006091">
    <property type="entry name" value="Acyl-CoA_Oxase/DH_mid-dom"/>
</dbReference>
<accession>A0A520MT23</accession>
<evidence type="ECO:0000259" key="9">
    <source>
        <dbReference type="Pfam" id="PF02771"/>
    </source>
</evidence>
<keyword evidence="5 6" id="KW-0560">Oxidoreductase</keyword>
<dbReference type="AlphaFoldDB" id="A0A520MT23"/>
<dbReference type="Pfam" id="PF00441">
    <property type="entry name" value="Acyl-CoA_dh_1"/>
    <property type="match status" value="1"/>
</dbReference>
<evidence type="ECO:0000313" key="10">
    <source>
        <dbReference type="EMBL" id="RZO24370.1"/>
    </source>
</evidence>